<dbReference type="STRING" id="1080227.A8L45_09175"/>
<evidence type="ECO:0008006" key="3">
    <source>
        <dbReference type="Google" id="ProtNLM"/>
    </source>
</evidence>
<dbReference type="AlphaFoldDB" id="A0A1C3EKN4"/>
<keyword evidence="2" id="KW-1185">Reference proteome</keyword>
<evidence type="ECO:0000313" key="2">
    <source>
        <dbReference type="Proteomes" id="UP000094936"/>
    </source>
</evidence>
<comment type="caution">
    <text evidence="1">The sequence shown here is derived from an EMBL/GenBank/DDBJ whole genome shotgun (WGS) entry which is preliminary data.</text>
</comment>
<dbReference type="EMBL" id="LYBM01000013">
    <property type="protein sequence ID" value="ODA33790.1"/>
    <property type="molecule type" value="Genomic_DNA"/>
</dbReference>
<evidence type="ECO:0000313" key="1">
    <source>
        <dbReference type="EMBL" id="ODA33790.1"/>
    </source>
</evidence>
<protein>
    <recommendedName>
        <fullName evidence="3">Mu-like prophage I protein</fullName>
    </recommendedName>
</protein>
<dbReference type="RefSeq" id="WP_068901482.1">
    <property type="nucleotide sequence ID" value="NZ_JBHUIF010000015.1"/>
</dbReference>
<reference evidence="1 2" key="1">
    <citation type="submission" date="2016-05" db="EMBL/GenBank/DDBJ databases">
        <title>Genomic Taxonomy of the Vibrionaceae.</title>
        <authorList>
            <person name="Gomez-Gil B."/>
            <person name="Enciso-Ibarra J."/>
        </authorList>
    </citation>
    <scope>NUCLEOTIDE SEQUENCE [LARGE SCALE GENOMIC DNA]</scope>
    <source>
        <strain evidence="1 2">CAIM 1920</strain>
    </source>
</reference>
<dbReference type="InterPro" id="IPR012106">
    <property type="entry name" value="Phage_Mu_Gp1"/>
</dbReference>
<dbReference type="Pfam" id="PF10123">
    <property type="entry name" value="Mu-like_Pro"/>
    <property type="match status" value="1"/>
</dbReference>
<dbReference type="Proteomes" id="UP000094936">
    <property type="component" value="Unassembled WGS sequence"/>
</dbReference>
<organism evidence="1 2">
    <name type="scientific">Veronia pacifica</name>
    <dbReference type="NCBI Taxonomy" id="1080227"/>
    <lineage>
        <taxon>Bacteria</taxon>
        <taxon>Pseudomonadati</taxon>
        <taxon>Pseudomonadota</taxon>
        <taxon>Gammaproteobacteria</taxon>
        <taxon>Vibrionales</taxon>
        <taxon>Vibrionaceae</taxon>
        <taxon>Veronia</taxon>
    </lineage>
</organism>
<name>A0A1C3EKN4_9GAMM</name>
<dbReference type="OrthoDB" id="2043985at2"/>
<sequence length="121" mass="12796">MNTKTFALNTDLTAIAEPATDGAPQCAEFIPAGAAITGRDGRAWVNDNPDAIVSAFAHNGADLPIDIEHATEIKGKAGEPPHAVGWIKALQAREVGSIWGLIECTQEGEQLVSNRAYRSSK</sequence>
<gene>
    <name evidence="1" type="ORF">A8L45_09175</name>
</gene>
<proteinExistence type="predicted"/>
<accession>A0A1C3EKN4</accession>